<evidence type="ECO:0000256" key="1">
    <source>
        <dbReference type="ARBA" id="ARBA00022729"/>
    </source>
</evidence>
<evidence type="ECO:0000256" key="2">
    <source>
        <dbReference type="ARBA" id="ARBA00023157"/>
    </source>
</evidence>
<evidence type="ECO:0000259" key="3">
    <source>
        <dbReference type="PROSITE" id="PS50835"/>
    </source>
</evidence>
<dbReference type="PANTHER" id="PTHR45080">
    <property type="entry name" value="CONTACTIN 5"/>
    <property type="match status" value="1"/>
</dbReference>
<accession>A0A382ATZ7</accession>
<dbReference type="Pfam" id="PF13927">
    <property type="entry name" value="Ig_3"/>
    <property type="match status" value="3"/>
</dbReference>
<dbReference type="CDD" id="cd00096">
    <property type="entry name" value="Ig"/>
    <property type="match status" value="2"/>
</dbReference>
<dbReference type="InterPro" id="IPR003599">
    <property type="entry name" value="Ig_sub"/>
</dbReference>
<dbReference type="InterPro" id="IPR013098">
    <property type="entry name" value="Ig_I-set"/>
</dbReference>
<dbReference type="Pfam" id="PF07679">
    <property type="entry name" value="I-set"/>
    <property type="match status" value="1"/>
</dbReference>
<feature type="domain" description="Ig-like" evidence="3">
    <location>
        <begin position="326"/>
        <end position="407"/>
    </location>
</feature>
<feature type="non-terminal residue" evidence="4">
    <location>
        <position position="606"/>
    </location>
</feature>
<dbReference type="PANTHER" id="PTHR45080:SF8">
    <property type="entry name" value="IG-LIKE DOMAIN-CONTAINING PROTEIN"/>
    <property type="match status" value="1"/>
</dbReference>
<dbReference type="PROSITE" id="PS50835">
    <property type="entry name" value="IG_LIKE"/>
    <property type="match status" value="4"/>
</dbReference>
<keyword evidence="1" id="KW-0732">Signal</keyword>
<gene>
    <name evidence="4" type="ORF">METZ01_LOCUS157406</name>
</gene>
<keyword evidence="2" id="KW-1015">Disulfide bond</keyword>
<feature type="domain" description="Ig-like" evidence="3">
    <location>
        <begin position="410"/>
        <end position="490"/>
    </location>
</feature>
<dbReference type="InterPro" id="IPR013783">
    <property type="entry name" value="Ig-like_fold"/>
</dbReference>
<dbReference type="SMART" id="SM00408">
    <property type="entry name" value="IGc2"/>
    <property type="match status" value="4"/>
</dbReference>
<protein>
    <recommendedName>
        <fullName evidence="3">Ig-like domain-containing protein</fullName>
    </recommendedName>
</protein>
<dbReference type="InterPro" id="IPR003598">
    <property type="entry name" value="Ig_sub2"/>
</dbReference>
<dbReference type="InterPro" id="IPR013320">
    <property type="entry name" value="ConA-like_dom_sf"/>
</dbReference>
<dbReference type="InterPro" id="IPR036179">
    <property type="entry name" value="Ig-like_dom_sf"/>
</dbReference>
<proteinExistence type="predicted"/>
<dbReference type="GO" id="GO:0007156">
    <property type="term" value="P:homophilic cell adhesion via plasma membrane adhesion molecules"/>
    <property type="evidence" value="ECO:0007669"/>
    <property type="project" value="TreeGrafter"/>
</dbReference>
<dbReference type="AlphaFoldDB" id="A0A382ATZ7"/>
<dbReference type="InterPro" id="IPR050958">
    <property type="entry name" value="Cell_Adh-Cytoskel_Orgn"/>
</dbReference>
<dbReference type="SUPFAM" id="SSF49899">
    <property type="entry name" value="Concanavalin A-like lectins/glucanases"/>
    <property type="match status" value="1"/>
</dbReference>
<name>A0A382ATZ7_9ZZZZ</name>
<dbReference type="Pfam" id="PF13385">
    <property type="entry name" value="Laminin_G_3"/>
    <property type="match status" value="1"/>
</dbReference>
<evidence type="ECO:0000313" key="4">
    <source>
        <dbReference type="EMBL" id="SVB04552.1"/>
    </source>
</evidence>
<dbReference type="InterPro" id="IPR007110">
    <property type="entry name" value="Ig-like_dom"/>
</dbReference>
<organism evidence="4">
    <name type="scientific">marine metagenome</name>
    <dbReference type="NCBI Taxonomy" id="408172"/>
    <lineage>
        <taxon>unclassified sequences</taxon>
        <taxon>metagenomes</taxon>
        <taxon>ecological metagenomes</taxon>
    </lineage>
</organism>
<dbReference type="Gene3D" id="2.60.40.10">
    <property type="entry name" value="Immunoglobulins"/>
    <property type="match status" value="4"/>
</dbReference>
<sequence>MNLRKHFFVMSLVVGSAVFITEATADPHFGQVGLLLPFDGKHGNTSTTDVSNSGHSPVFKGNSKISAGRSKYGGTSCYFDGKGDYLTVADSEDWNFGTGDFTIEFWVLRTGVSNFEGILGENAESWNSGVPMIVIYNTKILITEGEFANKTQASTSFIANTWYHVAFSRGGGVMRLFVNGKLEGFAADAHSYDFNELRIGRYNVGADYDFGGYLDDLRITKGVARYSSNFGLPEAMKGDAVPTITLLTQSTTVAEGGSVDLSVTAVGALPLAYQWSKGGVEISGATQSTLTLTDVALSDAGDYRVAVSNSIGQEDSETITVTVLQPVGIDVQPEGGSANFGGVFTLKVVASGSEPISYQWHHKGATIDGATKSTLSLTNLRAADMGSYHVVVSNAGGEETSNSVSLSMLPAITKLTESMNPVKGENVELSVTAAGTGPLAYQWYHSGTLIEGATSTTLFLTDFQTGDSGDYHVVVSNPAGSITSDMVTLSVPPTITSLTDEVSLIEGDTLKLSVTAFGTPPITYQWSKDGEVIPGATTREFTLVKTEASDAGNYAVEVNNALGQIGPFEVTVTVLQPAKIVTQPVGGTVIEGDSITFEVVASGTEP</sequence>
<reference evidence="4" key="1">
    <citation type="submission" date="2018-05" db="EMBL/GenBank/DDBJ databases">
        <authorList>
            <person name="Lanie J.A."/>
            <person name="Ng W.-L."/>
            <person name="Kazmierczak K.M."/>
            <person name="Andrzejewski T.M."/>
            <person name="Davidsen T.M."/>
            <person name="Wayne K.J."/>
            <person name="Tettelin H."/>
            <person name="Glass J.I."/>
            <person name="Rusch D."/>
            <person name="Podicherti R."/>
            <person name="Tsui H.-C.T."/>
            <person name="Winkler M.E."/>
        </authorList>
    </citation>
    <scope>NUCLEOTIDE SEQUENCE</scope>
</reference>
<dbReference type="Gene3D" id="2.60.120.200">
    <property type="match status" value="1"/>
</dbReference>
<dbReference type="EMBL" id="UINC01026679">
    <property type="protein sequence ID" value="SVB04552.1"/>
    <property type="molecule type" value="Genomic_DNA"/>
</dbReference>
<feature type="domain" description="Ig-like" evidence="3">
    <location>
        <begin position="242"/>
        <end position="320"/>
    </location>
</feature>
<dbReference type="GO" id="GO:0005886">
    <property type="term" value="C:plasma membrane"/>
    <property type="evidence" value="ECO:0007669"/>
    <property type="project" value="TreeGrafter"/>
</dbReference>
<feature type="domain" description="Ig-like" evidence="3">
    <location>
        <begin position="493"/>
        <end position="573"/>
    </location>
</feature>
<dbReference type="SMART" id="SM00409">
    <property type="entry name" value="IG"/>
    <property type="match status" value="4"/>
</dbReference>
<dbReference type="SUPFAM" id="SSF48726">
    <property type="entry name" value="Immunoglobulin"/>
    <property type="match status" value="4"/>
</dbReference>